<gene>
    <name evidence="1" type="ORF">QMA06_02755</name>
</gene>
<organism evidence="1 2">
    <name type="scientific">Winogradskyella bathintestinalis</name>
    <dbReference type="NCBI Taxonomy" id="3035208"/>
    <lineage>
        <taxon>Bacteria</taxon>
        <taxon>Pseudomonadati</taxon>
        <taxon>Bacteroidota</taxon>
        <taxon>Flavobacteriia</taxon>
        <taxon>Flavobacteriales</taxon>
        <taxon>Flavobacteriaceae</taxon>
        <taxon>Winogradskyella</taxon>
    </lineage>
</organism>
<name>A0ABT7ZRJ0_9FLAO</name>
<comment type="caution">
    <text evidence="1">The sequence shown here is derived from an EMBL/GenBank/DDBJ whole genome shotgun (WGS) entry which is preliminary data.</text>
</comment>
<accession>A0ABT7ZRJ0</accession>
<dbReference type="Proteomes" id="UP001231197">
    <property type="component" value="Unassembled WGS sequence"/>
</dbReference>
<reference evidence="1 2" key="1">
    <citation type="journal article" date="2023" name="Int. J. Syst. Evol. Microbiol.">
        <title>Winogradskyella bathintestinalis sp. nov., isolated from the intestine of the deep-sea loosejaw dragonfish, Malacosteus niger.</title>
        <authorList>
            <person name="Uniacke-Lowe S."/>
            <person name="Johnson C.N."/>
            <person name="Stanton C."/>
            <person name="Hill C."/>
            <person name="Ross P."/>
        </authorList>
    </citation>
    <scope>NUCLEOTIDE SEQUENCE [LARGE SCALE GENOMIC DNA]</scope>
    <source>
        <strain evidence="1 2">APC 3343</strain>
    </source>
</reference>
<evidence type="ECO:0000313" key="2">
    <source>
        <dbReference type="Proteomes" id="UP001231197"/>
    </source>
</evidence>
<keyword evidence="2" id="KW-1185">Reference proteome</keyword>
<dbReference type="EMBL" id="JASDDK010000001">
    <property type="protein sequence ID" value="MDN3491625.1"/>
    <property type="molecule type" value="Genomic_DNA"/>
</dbReference>
<sequence length="72" mass="7968">MLKNDSPHYIFTKGEKGIVYPFALNDAECAISYIDNGKTKYIKVAQVNIVEGTYYENGPLSVYENTSSAVIA</sequence>
<proteinExistence type="predicted"/>
<dbReference type="RefSeq" id="WP_290205321.1">
    <property type="nucleotide sequence ID" value="NZ_JASDDK010000001.1"/>
</dbReference>
<evidence type="ECO:0000313" key="1">
    <source>
        <dbReference type="EMBL" id="MDN3491625.1"/>
    </source>
</evidence>
<protein>
    <submittedName>
        <fullName evidence="1">Uncharacterized protein</fullName>
    </submittedName>
</protein>